<dbReference type="EMBL" id="VDCH01000020">
    <property type="protein sequence ID" value="TNJ38392.1"/>
    <property type="molecule type" value="Genomic_DNA"/>
</dbReference>
<reference evidence="2 3" key="1">
    <citation type="submission" date="2019-05" db="EMBL/GenBank/DDBJ databases">
        <title>Draft Whole-Genome sequence of the green sulfur bacterium Chlorobaculum thiosulfatiphilum DSM 249.</title>
        <authorList>
            <person name="Meyer T.E."/>
            <person name="Kyndt J.A."/>
        </authorList>
    </citation>
    <scope>NUCLEOTIDE SEQUENCE [LARGE SCALE GENOMIC DNA]</scope>
    <source>
        <strain evidence="2 3">DSM 249</strain>
    </source>
</reference>
<proteinExistence type="predicted"/>
<dbReference type="AlphaFoldDB" id="A0A5C4S572"/>
<name>A0A5C4S572_CHLTI</name>
<gene>
    <name evidence="2" type="ORF">FGF66_09010</name>
</gene>
<protein>
    <recommendedName>
        <fullName evidence="4">Lipoprotein</fullName>
    </recommendedName>
</protein>
<dbReference type="PROSITE" id="PS51257">
    <property type="entry name" value="PROKAR_LIPOPROTEIN"/>
    <property type="match status" value="1"/>
</dbReference>
<sequence length="62" mass="7944">MKKLLALTLLISLAGCRSYYHNDGRGDRYDRDRREYKRDRDDRRDREDRRDRYDDRWKDRYQ</sequence>
<dbReference type="Proteomes" id="UP000308271">
    <property type="component" value="Unassembled WGS sequence"/>
</dbReference>
<feature type="region of interest" description="Disordered" evidence="1">
    <location>
        <begin position="20"/>
        <end position="62"/>
    </location>
</feature>
<organism evidence="2 3">
    <name type="scientific">Chlorobaculum thiosulfatiphilum</name>
    <name type="common">Chlorobium limicola f.sp. thiosulfatophilum</name>
    <dbReference type="NCBI Taxonomy" id="115852"/>
    <lineage>
        <taxon>Bacteria</taxon>
        <taxon>Pseudomonadati</taxon>
        <taxon>Chlorobiota</taxon>
        <taxon>Chlorobiia</taxon>
        <taxon>Chlorobiales</taxon>
        <taxon>Chlorobiaceae</taxon>
        <taxon>Chlorobaculum</taxon>
    </lineage>
</organism>
<evidence type="ECO:0008006" key="4">
    <source>
        <dbReference type="Google" id="ProtNLM"/>
    </source>
</evidence>
<evidence type="ECO:0000256" key="1">
    <source>
        <dbReference type="SAM" id="MobiDB-lite"/>
    </source>
</evidence>
<evidence type="ECO:0000313" key="3">
    <source>
        <dbReference type="Proteomes" id="UP000308271"/>
    </source>
</evidence>
<keyword evidence="3" id="KW-1185">Reference proteome</keyword>
<comment type="caution">
    <text evidence="2">The sequence shown here is derived from an EMBL/GenBank/DDBJ whole genome shotgun (WGS) entry which is preliminary data.</text>
</comment>
<accession>A0A5C4S572</accession>
<evidence type="ECO:0000313" key="2">
    <source>
        <dbReference type="EMBL" id="TNJ38392.1"/>
    </source>
</evidence>